<feature type="signal peptide" evidence="1">
    <location>
        <begin position="1"/>
        <end position="15"/>
    </location>
</feature>
<keyword evidence="3" id="KW-1185">Reference proteome</keyword>
<accession>H8ESF2</accession>
<feature type="chain" id="PRO_5022678043" evidence="1">
    <location>
        <begin position="16"/>
        <end position="87"/>
    </location>
</feature>
<dbReference type="WormBase" id="Y7A5A.20">
    <property type="protein sequence ID" value="CE53538"/>
    <property type="gene ID" value="WBGene00219351"/>
</dbReference>
<evidence type="ECO:0000313" key="2">
    <source>
        <dbReference type="EMBL" id="CCG28233.2"/>
    </source>
</evidence>
<gene>
    <name evidence="2" type="ORF">CELE_Y7A5A.20</name>
    <name evidence="2 4" type="ORF">Y7A5A.20</name>
</gene>
<dbReference type="Bgee" id="WBGene00219351">
    <property type="expression patterns" value="Expressed in adult organism"/>
</dbReference>
<dbReference type="InParanoid" id="H8ESF2"/>
<name>H8ESF2_CAEEL</name>
<proteinExistence type="predicted"/>
<protein>
    <submittedName>
        <fullName evidence="2">Secreted protein</fullName>
    </submittedName>
</protein>
<dbReference type="PaxDb" id="6239-Y7A5A.20"/>
<keyword evidence="1" id="KW-0732">Signal</keyword>
<dbReference type="AlphaFoldDB" id="H8ESF2"/>
<dbReference type="HOGENOM" id="CLU_2017274_0_0_1"/>
<dbReference type="EMBL" id="BX284606">
    <property type="protein sequence ID" value="CCG28233.2"/>
    <property type="molecule type" value="Genomic_DNA"/>
</dbReference>
<evidence type="ECO:0000313" key="3">
    <source>
        <dbReference type="Proteomes" id="UP000001940"/>
    </source>
</evidence>
<reference evidence="2 3" key="1">
    <citation type="journal article" date="1998" name="Science">
        <title>Genome sequence of the nematode C. elegans: a platform for investigating biology.</title>
        <authorList>
            <consortium name="The C. elegans sequencing consortium"/>
            <person name="Sulson J.E."/>
            <person name="Waterston R."/>
        </authorList>
    </citation>
    <scope>NUCLEOTIDE SEQUENCE [LARGE SCALE GENOMIC DNA]</scope>
    <source>
        <strain evidence="2 3">Bristol N2</strain>
    </source>
</reference>
<dbReference type="AGR" id="WB:WBGene00219351"/>
<organism evidence="2 3">
    <name type="scientific">Caenorhabditis elegans</name>
    <dbReference type="NCBI Taxonomy" id="6239"/>
    <lineage>
        <taxon>Eukaryota</taxon>
        <taxon>Metazoa</taxon>
        <taxon>Ecdysozoa</taxon>
        <taxon>Nematoda</taxon>
        <taxon>Chromadorea</taxon>
        <taxon>Rhabditida</taxon>
        <taxon>Rhabditina</taxon>
        <taxon>Rhabditomorpha</taxon>
        <taxon>Rhabditoidea</taxon>
        <taxon>Rhabditidae</taxon>
        <taxon>Peloderinae</taxon>
        <taxon>Caenorhabditis</taxon>
    </lineage>
</organism>
<evidence type="ECO:0000256" key="1">
    <source>
        <dbReference type="SAM" id="SignalP"/>
    </source>
</evidence>
<sequence>MMLALQLLLSSTLSAKLHPRADRSSGTYCENLKEAYNVDLKKKDVEIAQLKTQLQDVYYQREIVASLSAMISRMLVLIIATEAVEVV</sequence>
<dbReference type="SMR" id="H8ESF2"/>
<evidence type="ECO:0000313" key="4">
    <source>
        <dbReference type="WormBase" id="Y7A5A.20"/>
    </source>
</evidence>
<dbReference type="Proteomes" id="UP000001940">
    <property type="component" value="Chromosome X"/>
</dbReference>